<name>A0A327KV82_9BRAD</name>
<dbReference type="AlphaFoldDB" id="A0A327KV82"/>
<dbReference type="Pfam" id="PF02613">
    <property type="entry name" value="Nitrate_red_del"/>
    <property type="match status" value="1"/>
</dbReference>
<proteinExistence type="predicted"/>
<evidence type="ECO:0000313" key="2">
    <source>
        <dbReference type="EMBL" id="RAI41405.1"/>
    </source>
</evidence>
<sequence length="236" mass="24911">MTPHPDPLPAAMRSSVYGLLAGLWGRPLSAETIARLTRDAARDEAGGLAAELLAPLRDGAPDIALRLGVEHTRLFGGLQEGYGPPPPYESVWRDDPAVGTVAAAVAEAYRAAGYDERGFAGPCDQLAEELRFVAALCAAEDAAARDGADEDLAAARDHRRRFLDRHLMVWVPGYCHALAAQAREPLYAALARVTAQILHEDSLGLALSVERAGDAPAFGRAPAAGTVPGDGPCRMQ</sequence>
<evidence type="ECO:0000313" key="3">
    <source>
        <dbReference type="Proteomes" id="UP000248863"/>
    </source>
</evidence>
<dbReference type="InterPro" id="IPR036411">
    <property type="entry name" value="TorD-like_sf"/>
</dbReference>
<reference evidence="2 3" key="1">
    <citation type="submission" date="2017-07" db="EMBL/GenBank/DDBJ databases">
        <title>Draft Genome Sequences of Select Purple Nonsulfur Bacteria.</title>
        <authorList>
            <person name="Lasarre B."/>
            <person name="Mckinlay J.B."/>
        </authorList>
    </citation>
    <scope>NUCLEOTIDE SEQUENCE [LARGE SCALE GENOMIC DNA]</scope>
    <source>
        <strain evidence="2 3">DSM 11907</strain>
    </source>
</reference>
<gene>
    <name evidence="2" type="ORF">CH338_03290</name>
</gene>
<dbReference type="OrthoDB" id="9155189at2"/>
<dbReference type="InterPro" id="IPR050289">
    <property type="entry name" value="TorD/DmsD_chaperones"/>
</dbReference>
<keyword evidence="3" id="KW-1185">Reference proteome</keyword>
<protein>
    <recommendedName>
        <fullName evidence="4">Dehydrogenase</fullName>
    </recommendedName>
</protein>
<dbReference type="PANTHER" id="PTHR34227:SF1">
    <property type="entry name" value="DIMETHYL SULFOXIDE REDUCTASE CHAPERONE-RELATED"/>
    <property type="match status" value="1"/>
</dbReference>
<dbReference type="InterPro" id="IPR020945">
    <property type="entry name" value="DMSO/NO3_reduct_chaperone"/>
</dbReference>
<evidence type="ECO:0008006" key="4">
    <source>
        <dbReference type="Google" id="ProtNLM"/>
    </source>
</evidence>
<accession>A0A327KV82</accession>
<dbReference type="EMBL" id="NPEU01000018">
    <property type="protein sequence ID" value="RAI41405.1"/>
    <property type="molecule type" value="Genomic_DNA"/>
</dbReference>
<dbReference type="RefSeq" id="WP_111355608.1">
    <property type="nucleotide sequence ID" value="NZ_NHSK01000114.1"/>
</dbReference>
<dbReference type="PANTHER" id="PTHR34227">
    <property type="entry name" value="CHAPERONE PROTEIN YCDY"/>
    <property type="match status" value="1"/>
</dbReference>
<organism evidence="2 3">
    <name type="scientific">Rhodoplanes elegans</name>
    <dbReference type="NCBI Taxonomy" id="29408"/>
    <lineage>
        <taxon>Bacteria</taxon>
        <taxon>Pseudomonadati</taxon>
        <taxon>Pseudomonadota</taxon>
        <taxon>Alphaproteobacteria</taxon>
        <taxon>Hyphomicrobiales</taxon>
        <taxon>Nitrobacteraceae</taxon>
        <taxon>Rhodoplanes</taxon>
    </lineage>
</organism>
<dbReference type="SUPFAM" id="SSF89155">
    <property type="entry name" value="TorD-like"/>
    <property type="match status" value="1"/>
</dbReference>
<evidence type="ECO:0000256" key="1">
    <source>
        <dbReference type="ARBA" id="ARBA00023186"/>
    </source>
</evidence>
<dbReference type="Gene3D" id="1.10.3480.10">
    <property type="entry name" value="TorD-like"/>
    <property type="match status" value="1"/>
</dbReference>
<comment type="caution">
    <text evidence="2">The sequence shown here is derived from an EMBL/GenBank/DDBJ whole genome shotgun (WGS) entry which is preliminary data.</text>
</comment>
<dbReference type="Proteomes" id="UP000248863">
    <property type="component" value="Unassembled WGS sequence"/>
</dbReference>
<keyword evidence="1" id="KW-0143">Chaperone</keyword>